<gene>
    <name evidence="1" type="ORF">J5V96_06885</name>
</gene>
<reference evidence="1" key="1">
    <citation type="submission" date="2021-03" db="EMBL/GenBank/DDBJ databases">
        <title>Microbacterium sp. nov., a novel actinobacterium isolated from cow dung.</title>
        <authorList>
            <person name="Zhang L."/>
        </authorList>
    </citation>
    <scope>NUCLEOTIDE SEQUENCE</scope>
    <source>
        <strain evidence="1">NEAU-LLB</strain>
    </source>
</reference>
<dbReference type="Proteomes" id="UP000680132">
    <property type="component" value="Unassembled WGS sequence"/>
</dbReference>
<accession>A0A939QID0</accession>
<name>A0A939QID0_9MICO</name>
<protein>
    <submittedName>
        <fullName evidence="1">Uncharacterized protein</fullName>
    </submittedName>
</protein>
<sequence>MATVDHVLLTRFNLPSLGRESVIRAQDGWLRERIELFLRYTVPSVEAQTAPVSWIVYLDPASPGWLLERLGEVAARGVFAPVFRESVTTAQIVSDARGLTGARGDILLTTNLDNDDALASDFAARLQQLAATGQRRALYLADGLIRRGDAVYLRRDRDNAFASVAEPWDDALTAWCDWHNRLHLHLPVTSAQGAPGWIQVVHARNVSNRVRGRLTDPTRHRDRFAGLLDDAPAVAASRVAADAWVRRPVRESREVVRATAKRAVLAVAGKDGLDRLKNLLVRA</sequence>
<dbReference type="InterPro" id="IPR021466">
    <property type="entry name" value="Put_rhamnosyl_transferase"/>
</dbReference>
<keyword evidence="2" id="KW-1185">Reference proteome</keyword>
<evidence type="ECO:0000313" key="1">
    <source>
        <dbReference type="EMBL" id="MBO3663234.1"/>
    </source>
</evidence>
<dbReference type="RefSeq" id="WP_208502019.1">
    <property type="nucleotide sequence ID" value="NZ_JAGFOA010000002.1"/>
</dbReference>
<proteinExistence type="predicted"/>
<organism evidence="1 2">
    <name type="scientific">Microbacterium stercoris</name>
    <dbReference type="NCBI Taxonomy" id="2820289"/>
    <lineage>
        <taxon>Bacteria</taxon>
        <taxon>Bacillati</taxon>
        <taxon>Actinomycetota</taxon>
        <taxon>Actinomycetes</taxon>
        <taxon>Micrococcales</taxon>
        <taxon>Microbacteriaceae</taxon>
        <taxon>Microbacterium</taxon>
    </lineage>
</organism>
<dbReference type="EMBL" id="JAGFOA010000002">
    <property type="protein sequence ID" value="MBO3663234.1"/>
    <property type="molecule type" value="Genomic_DNA"/>
</dbReference>
<comment type="caution">
    <text evidence="1">The sequence shown here is derived from an EMBL/GenBank/DDBJ whole genome shotgun (WGS) entry which is preliminary data.</text>
</comment>
<evidence type="ECO:0000313" key="2">
    <source>
        <dbReference type="Proteomes" id="UP000680132"/>
    </source>
</evidence>
<dbReference type="AlphaFoldDB" id="A0A939QID0"/>
<dbReference type="Pfam" id="PF11316">
    <property type="entry name" value="Rhamno_transf"/>
    <property type="match status" value="1"/>
</dbReference>